<keyword evidence="2" id="KW-1185">Reference proteome</keyword>
<organism evidence="1 2">
    <name type="scientific">Brachionus plicatilis</name>
    <name type="common">Marine rotifer</name>
    <name type="synonym">Brachionus muelleri</name>
    <dbReference type="NCBI Taxonomy" id="10195"/>
    <lineage>
        <taxon>Eukaryota</taxon>
        <taxon>Metazoa</taxon>
        <taxon>Spiralia</taxon>
        <taxon>Gnathifera</taxon>
        <taxon>Rotifera</taxon>
        <taxon>Eurotatoria</taxon>
        <taxon>Monogononta</taxon>
        <taxon>Pseudotrocha</taxon>
        <taxon>Ploima</taxon>
        <taxon>Brachionidae</taxon>
        <taxon>Brachionus</taxon>
    </lineage>
</organism>
<name>A0A3M7PE52_BRAPC</name>
<evidence type="ECO:0008006" key="3">
    <source>
        <dbReference type="Google" id="ProtNLM"/>
    </source>
</evidence>
<gene>
    <name evidence="1" type="ORF">BpHYR1_009659</name>
</gene>
<evidence type="ECO:0000313" key="2">
    <source>
        <dbReference type="Proteomes" id="UP000276133"/>
    </source>
</evidence>
<comment type="caution">
    <text evidence="1">The sequence shown here is derived from an EMBL/GenBank/DDBJ whole genome shotgun (WGS) entry which is preliminary data.</text>
</comment>
<evidence type="ECO:0000313" key="1">
    <source>
        <dbReference type="EMBL" id="RMZ97375.1"/>
    </source>
</evidence>
<reference evidence="1 2" key="1">
    <citation type="journal article" date="2018" name="Sci. Rep.">
        <title>Genomic signatures of local adaptation to the degree of environmental predictability in rotifers.</title>
        <authorList>
            <person name="Franch-Gras L."/>
            <person name="Hahn C."/>
            <person name="Garcia-Roger E.M."/>
            <person name="Carmona M.J."/>
            <person name="Serra M."/>
            <person name="Gomez A."/>
        </authorList>
    </citation>
    <scope>NUCLEOTIDE SEQUENCE [LARGE SCALE GENOMIC DNA]</scope>
    <source>
        <strain evidence="1">HYR1</strain>
    </source>
</reference>
<dbReference type="EMBL" id="REGN01011451">
    <property type="protein sequence ID" value="RMZ97375.1"/>
    <property type="molecule type" value="Genomic_DNA"/>
</dbReference>
<sequence length="64" mass="7425">MVHLLANFLAQKCPDIFLLNELKIDLSEANIYLDFNNYQFITKPRNKYGGGIFLMRNSIPNSFV</sequence>
<protein>
    <recommendedName>
        <fullName evidence="3">RNA-directed DNA polymerase from mobile element jockey-like</fullName>
    </recommendedName>
</protein>
<accession>A0A3M7PE52</accession>
<proteinExistence type="predicted"/>
<dbReference type="Proteomes" id="UP000276133">
    <property type="component" value="Unassembled WGS sequence"/>
</dbReference>
<dbReference type="AlphaFoldDB" id="A0A3M7PE52"/>